<keyword evidence="1" id="KW-0472">Membrane</keyword>
<dbReference type="RefSeq" id="WP_062483959.1">
    <property type="nucleotide sequence ID" value="NZ_LN885086.1"/>
</dbReference>
<dbReference type="KEGG" id="nio:NITINOP_1153"/>
<dbReference type="Pfam" id="PF16074">
    <property type="entry name" value="PilW"/>
    <property type="match status" value="1"/>
</dbReference>
<dbReference type="NCBIfam" id="TIGR02532">
    <property type="entry name" value="IV_pilin_GFxxxE"/>
    <property type="match status" value="1"/>
</dbReference>
<reference evidence="3" key="1">
    <citation type="submission" date="2015-09" db="EMBL/GenBank/DDBJ databases">
        <authorList>
            <person name="Daims H."/>
        </authorList>
    </citation>
    <scope>NUCLEOTIDE SEQUENCE [LARGE SCALE GENOMIC DNA]</scope>
</reference>
<dbReference type="InterPro" id="IPR012902">
    <property type="entry name" value="N_methyl_site"/>
</dbReference>
<proteinExistence type="predicted"/>
<protein>
    <submittedName>
        <fullName evidence="2">Putative Type IV pilus assembly protein PilW</fullName>
    </submittedName>
</protein>
<dbReference type="Proteomes" id="UP000066284">
    <property type="component" value="Chromosome 1"/>
</dbReference>
<gene>
    <name evidence="2" type="ORF">NITINOP_1153</name>
</gene>
<dbReference type="EMBL" id="LN885086">
    <property type="protein sequence ID" value="CUQ66128.1"/>
    <property type="molecule type" value="Genomic_DNA"/>
</dbReference>
<keyword evidence="3" id="KW-1185">Reference proteome</keyword>
<keyword evidence="1" id="KW-1133">Transmembrane helix</keyword>
<accession>A0A0S4KS33</accession>
<dbReference type="GO" id="GO:0043683">
    <property type="term" value="P:type IV pilus assembly"/>
    <property type="evidence" value="ECO:0007669"/>
    <property type="project" value="InterPro"/>
</dbReference>
<evidence type="ECO:0000313" key="2">
    <source>
        <dbReference type="EMBL" id="CUQ66128.1"/>
    </source>
</evidence>
<keyword evidence="1" id="KW-0812">Transmembrane</keyword>
<evidence type="ECO:0000256" key="1">
    <source>
        <dbReference type="SAM" id="Phobius"/>
    </source>
</evidence>
<feature type="transmembrane region" description="Helical" evidence="1">
    <location>
        <begin position="28"/>
        <end position="48"/>
    </location>
</feature>
<dbReference type="Pfam" id="PF07963">
    <property type="entry name" value="N_methyl"/>
    <property type="match status" value="1"/>
</dbReference>
<dbReference type="InterPro" id="IPR032092">
    <property type="entry name" value="PilW"/>
</dbReference>
<organism evidence="2 3">
    <name type="scientific">Candidatus Nitrospira inopinata</name>
    <dbReference type="NCBI Taxonomy" id="1715989"/>
    <lineage>
        <taxon>Bacteria</taxon>
        <taxon>Pseudomonadati</taxon>
        <taxon>Nitrospirota</taxon>
        <taxon>Nitrospiria</taxon>
        <taxon>Nitrospirales</taxon>
        <taxon>Nitrospiraceae</taxon>
        <taxon>Nitrospira</taxon>
    </lineage>
</organism>
<name>A0A0S4KS33_9BACT</name>
<evidence type="ECO:0000313" key="3">
    <source>
        <dbReference type="Proteomes" id="UP000066284"/>
    </source>
</evidence>
<dbReference type="AlphaFoldDB" id="A0A0S4KS33"/>
<dbReference type="STRING" id="1715989.NITINOP_1153"/>
<dbReference type="OrthoDB" id="9780680at2"/>
<sequence length="433" mass="44258">MRCTGFREGAVDSRWEQTGQRGFTLTEVMVAAAMTTAILAAGFAAVTMTQKTTRMTSQVGQTQATVRSAIDMIAADLKLAGFGMQGLVGVGGGPGTVGGCRINNTPVALVPTDNNPAGPDTGPDRISIVVPMTNSVAAAGPLWQVSVPPAGMIGGPNSPITNVPLPAGAIAAMEQAVGGAALLPGMSVSIAGTAGSVIQNAGGGGLVLNPPIPAPVQFGTGTQVYVLQCITYQVIPPPDNLNLCQGNAPCLVRGAVPIALVPAGTAPNCNQAGSTCVPIMDGVEDLQLAYACDGCSPLVNGGNPDGQIDDLNGSNSFDQGDFITNRDWFGTGAPFGTYMAPDKIRLVRVTLVARQARPDQGFGEANQVVTHTGLSSGAMGGGINGGILTVSDHNHADGLFVAGDNGTPAQQQAYLQLRRRILTRTVELRNQRY</sequence>